<organism evidence="1 2">
    <name type="scientific">Nicotiana tabacum</name>
    <name type="common">Common tobacco</name>
    <dbReference type="NCBI Taxonomy" id="4097"/>
    <lineage>
        <taxon>Eukaryota</taxon>
        <taxon>Viridiplantae</taxon>
        <taxon>Streptophyta</taxon>
        <taxon>Embryophyta</taxon>
        <taxon>Tracheophyta</taxon>
        <taxon>Spermatophyta</taxon>
        <taxon>Magnoliopsida</taxon>
        <taxon>eudicotyledons</taxon>
        <taxon>Gunneridae</taxon>
        <taxon>Pentapetalae</taxon>
        <taxon>asterids</taxon>
        <taxon>lamiids</taxon>
        <taxon>Solanales</taxon>
        <taxon>Solanaceae</taxon>
        <taxon>Nicotianoideae</taxon>
        <taxon>Nicotianeae</taxon>
        <taxon>Nicotiana</taxon>
    </lineage>
</organism>
<dbReference type="Proteomes" id="UP000790787">
    <property type="component" value="Chromosome 8"/>
</dbReference>
<proteinExistence type="predicted"/>
<sequence length="288" mass="31900">MFKSQHGCCWSPRCHGQWWGYCTYWNEHGGSSSSKACCSFCCSCRHSQGILASLRHWSEGSDQYLSDRPLQKHGGGLEHNETYYGSCYGAEGSDDEAYRKKGWALSNLDIFDQLILEVGVEIGSFKTSLETSLRSKASYVTNKAIKKGRDPTPSEIHLHIHTHGEDKKRRVYGLGSQEKYYYGPNLYDSFGSDATSSATPLNAQSAPIGNMNELMTRLIPVLTDHIIPVIVEWVCELVSLSSQQPNIDPTNHPSDVAPIVPTSYVAANIDEVHVMGSDDDHDSPALHS</sequence>
<evidence type="ECO:0000313" key="2">
    <source>
        <dbReference type="RefSeq" id="XP_075075553.1"/>
    </source>
</evidence>
<accession>A0AC58RS54</accession>
<keyword evidence="1" id="KW-1185">Reference proteome</keyword>
<gene>
    <name evidence="2" type="primary">LOC107774839</name>
</gene>
<protein>
    <submittedName>
        <fullName evidence="2">Uncharacterized protein LOC107774839 isoform X2</fullName>
    </submittedName>
</protein>
<dbReference type="RefSeq" id="XP_075075553.1">
    <property type="nucleotide sequence ID" value="XM_075219452.1"/>
</dbReference>
<reference evidence="1" key="1">
    <citation type="journal article" date="2014" name="Nat. Commun.">
        <title>The tobacco genome sequence and its comparison with those of tomato and potato.</title>
        <authorList>
            <person name="Sierro N."/>
            <person name="Battey J.N."/>
            <person name="Ouadi S."/>
            <person name="Bakaher N."/>
            <person name="Bovet L."/>
            <person name="Willig A."/>
            <person name="Goepfert S."/>
            <person name="Peitsch M.C."/>
            <person name="Ivanov N.V."/>
        </authorList>
    </citation>
    <scope>NUCLEOTIDE SEQUENCE [LARGE SCALE GENOMIC DNA]</scope>
</reference>
<name>A0AC58RS54_TOBAC</name>
<evidence type="ECO:0000313" key="1">
    <source>
        <dbReference type="Proteomes" id="UP000790787"/>
    </source>
</evidence>
<reference evidence="2" key="2">
    <citation type="submission" date="2025-08" db="UniProtKB">
        <authorList>
            <consortium name="RefSeq"/>
        </authorList>
    </citation>
    <scope>IDENTIFICATION</scope>
    <source>
        <tissue evidence="2">Leaf</tissue>
    </source>
</reference>